<dbReference type="InterPro" id="IPR004861">
    <property type="entry name" value="Siw14-like"/>
</dbReference>
<evidence type="ECO:0000313" key="2">
    <source>
        <dbReference type="EMBL" id="KAG0667093.1"/>
    </source>
</evidence>
<protein>
    <submittedName>
        <fullName evidence="2">Protein-tyrosine-phosphatase</fullName>
    </submittedName>
</protein>
<dbReference type="PANTHER" id="PTHR31126">
    <property type="entry name" value="TYROSINE-PROTEIN PHOSPHATASE"/>
    <property type="match status" value="1"/>
</dbReference>
<feature type="domain" description="Tyrosine-protein phosphatase" evidence="1">
    <location>
        <begin position="8"/>
        <end position="167"/>
    </location>
</feature>
<dbReference type="SUPFAM" id="SSF52799">
    <property type="entry name" value="(Phosphotyrosine protein) phosphatases II"/>
    <property type="match status" value="1"/>
</dbReference>
<gene>
    <name evidence="2" type="primary">OCA6</name>
    <name evidence="2" type="ORF">C6P45_005506</name>
</gene>
<dbReference type="PANTHER" id="PTHR31126:SF14">
    <property type="entry name" value="TYROSINE-PROTEIN PHOSPHATASE OCA6-RELATED"/>
    <property type="match status" value="1"/>
</dbReference>
<dbReference type="Proteomes" id="UP000750334">
    <property type="component" value="Unassembled WGS sequence"/>
</dbReference>
<dbReference type="FunFam" id="3.90.190.10:FF:000084">
    <property type="entry name" value="Tyrosine phospatase-like protein"/>
    <property type="match status" value="1"/>
</dbReference>
<dbReference type="InterPro" id="IPR020422">
    <property type="entry name" value="TYR_PHOSPHATASE_DUAL_dom"/>
</dbReference>
<accession>A0A9P6WA97</accession>
<sequence length="219" mass="25458">MSLVTPLHFNTVQINLYRGSSPREINLPFLKRLRLKHILSLTPEPLDETITAFCIENNIKMKHIKCNDKRPKDKTKKVKRKKKPVPIEYDVVIECIAFLVDKRNYPIYMHCHNGELITSLVVACLRKFSYWSTVSILNEFLIYNSSINVHERSFIEQFNLEVDIKGLKPEDKVPWVSGQFIAKPNKSKNKKKDNSKNEVITTVSNNIPNVLPKLKFHSL</sequence>
<name>A0A9P6WA97_MAUEX</name>
<dbReference type="InterPro" id="IPR029021">
    <property type="entry name" value="Prot-tyrosine_phosphatase-like"/>
</dbReference>
<proteinExistence type="predicted"/>
<dbReference type="OrthoDB" id="6375174at2759"/>
<dbReference type="Gene3D" id="3.90.190.10">
    <property type="entry name" value="Protein tyrosine phosphatase superfamily"/>
    <property type="match status" value="1"/>
</dbReference>
<dbReference type="GO" id="GO:0016791">
    <property type="term" value="F:phosphatase activity"/>
    <property type="evidence" value="ECO:0007669"/>
    <property type="project" value="TreeGrafter"/>
</dbReference>
<dbReference type="EMBL" id="PUHR01000099">
    <property type="protein sequence ID" value="KAG0667093.1"/>
    <property type="molecule type" value="Genomic_DNA"/>
</dbReference>
<organism evidence="2 3">
    <name type="scientific">Maudiozyma exigua</name>
    <name type="common">Yeast</name>
    <name type="synonym">Kazachstania exigua</name>
    <dbReference type="NCBI Taxonomy" id="34358"/>
    <lineage>
        <taxon>Eukaryota</taxon>
        <taxon>Fungi</taxon>
        <taxon>Dikarya</taxon>
        <taxon>Ascomycota</taxon>
        <taxon>Saccharomycotina</taxon>
        <taxon>Saccharomycetes</taxon>
        <taxon>Saccharomycetales</taxon>
        <taxon>Saccharomycetaceae</taxon>
        <taxon>Maudiozyma</taxon>
    </lineage>
</organism>
<evidence type="ECO:0000259" key="1">
    <source>
        <dbReference type="PROSITE" id="PS50054"/>
    </source>
</evidence>
<dbReference type="PROSITE" id="PS50054">
    <property type="entry name" value="TYR_PHOSPHATASE_DUAL"/>
    <property type="match status" value="1"/>
</dbReference>
<comment type="caution">
    <text evidence="2">The sequence shown here is derived from an EMBL/GenBank/DDBJ whole genome shotgun (WGS) entry which is preliminary data.</text>
</comment>
<dbReference type="Pfam" id="PF03162">
    <property type="entry name" value="Y_phosphatase2"/>
    <property type="match status" value="1"/>
</dbReference>
<reference evidence="2 3" key="1">
    <citation type="submission" date="2020-11" db="EMBL/GenBank/DDBJ databases">
        <title>Kefir isolates.</title>
        <authorList>
            <person name="Marcisauskas S."/>
            <person name="Kim Y."/>
            <person name="Blasche S."/>
        </authorList>
    </citation>
    <scope>NUCLEOTIDE SEQUENCE [LARGE SCALE GENOMIC DNA]</scope>
    <source>
        <strain evidence="2 3">OG2</strain>
    </source>
</reference>
<dbReference type="AlphaFoldDB" id="A0A9P6WA97"/>
<evidence type="ECO:0000313" key="3">
    <source>
        <dbReference type="Proteomes" id="UP000750334"/>
    </source>
</evidence>
<keyword evidence="3" id="KW-1185">Reference proteome</keyword>